<dbReference type="Proteomes" id="UP001497535">
    <property type="component" value="Unassembled WGS sequence"/>
</dbReference>
<protein>
    <submittedName>
        <fullName evidence="1">Uncharacterized protein</fullName>
    </submittedName>
</protein>
<sequence>MDTIKGLGIIQNYSLVLQLLLFSILSSSHTMPTVREQDDVDRVVCCKHGKPCQLSLQQVPKSARGQEVPRSPDVGRCGGGRRKRQKCQQADNNSSITDLRGGSVSSSSTNYENIPPGGLPNEGDNFFVF</sequence>
<comment type="caution">
    <text evidence="1">The sequence shown here is derived from an EMBL/GenBank/DDBJ whole genome shotgun (WGS) entry which is preliminary data.</text>
</comment>
<proteinExistence type="predicted"/>
<accession>A0ACB0YDC7</accession>
<evidence type="ECO:0000313" key="1">
    <source>
        <dbReference type="EMBL" id="CAK5042109.1"/>
    </source>
</evidence>
<organism evidence="1 2">
    <name type="scientific">Meloidogyne enterolobii</name>
    <name type="common">Root-knot nematode worm</name>
    <name type="synonym">Meloidogyne mayaguensis</name>
    <dbReference type="NCBI Taxonomy" id="390850"/>
    <lineage>
        <taxon>Eukaryota</taxon>
        <taxon>Metazoa</taxon>
        <taxon>Ecdysozoa</taxon>
        <taxon>Nematoda</taxon>
        <taxon>Chromadorea</taxon>
        <taxon>Rhabditida</taxon>
        <taxon>Tylenchina</taxon>
        <taxon>Tylenchomorpha</taxon>
        <taxon>Tylenchoidea</taxon>
        <taxon>Meloidogynidae</taxon>
        <taxon>Meloidogyninae</taxon>
        <taxon>Meloidogyne</taxon>
    </lineage>
</organism>
<name>A0ACB0YDC7_MELEN</name>
<dbReference type="EMBL" id="CAVMJV010000010">
    <property type="protein sequence ID" value="CAK5042109.1"/>
    <property type="molecule type" value="Genomic_DNA"/>
</dbReference>
<keyword evidence="2" id="KW-1185">Reference proteome</keyword>
<gene>
    <name evidence="1" type="ORF">MENTE1834_LOCUS10734</name>
</gene>
<reference evidence="1" key="1">
    <citation type="submission" date="2023-11" db="EMBL/GenBank/DDBJ databases">
        <authorList>
            <person name="Poullet M."/>
        </authorList>
    </citation>
    <scope>NUCLEOTIDE SEQUENCE</scope>
    <source>
        <strain evidence="1">E1834</strain>
    </source>
</reference>
<evidence type="ECO:0000313" key="2">
    <source>
        <dbReference type="Proteomes" id="UP001497535"/>
    </source>
</evidence>